<dbReference type="InterPro" id="IPR050708">
    <property type="entry name" value="T6SS_VgrG/RHS"/>
</dbReference>
<evidence type="ECO:0000256" key="1">
    <source>
        <dbReference type="SAM" id="MobiDB-lite"/>
    </source>
</evidence>
<proteinExistence type="predicted"/>
<dbReference type="Gene3D" id="2.170.16.10">
    <property type="entry name" value="Hedgehog/Intein (Hint) domain"/>
    <property type="match status" value="1"/>
</dbReference>
<dbReference type="NCBIfam" id="NF033679">
    <property type="entry name" value="DNRLRE_dom"/>
    <property type="match status" value="3"/>
</dbReference>
<dbReference type="InterPro" id="IPR006141">
    <property type="entry name" value="Intein_N"/>
</dbReference>
<dbReference type="PANTHER" id="PTHR32305:SF15">
    <property type="entry name" value="PROTEIN RHSA-RELATED"/>
    <property type="match status" value="1"/>
</dbReference>
<keyword evidence="2" id="KW-0732">Signal</keyword>
<feature type="chain" id="PRO_5010216499" evidence="2">
    <location>
        <begin position="18"/>
        <end position="3001"/>
    </location>
</feature>
<dbReference type="PANTHER" id="PTHR32305">
    <property type="match status" value="1"/>
</dbReference>
<keyword evidence="5" id="KW-1185">Reference proteome</keyword>
<protein>
    <submittedName>
        <fullName evidence="4">Intein C-terminal splicing region/intein N-terminal splicing region/RHS repeat-associated core domain-containing protein</fullName>
    </submittedName>
</protein>
<evidence type="ECO:0000256" key="2">
    <source>
        <dbReference type="SAM" id="SignalP"/>
    </source>
</evidence>
<dbReference type="RefSeq" id="WP_171906879.1">
    <property type="nucleotide sequence ID" value="NZ_FNUC01000003.1"/>
</dbReference>
<feature type="compositionally biased region" description="Basic and acidic residues" evidence="1">
    <location>
        <begin position="60"/>
        <end position="71"/>
    </location>
</feature>
<dbReference type="NCBIfam" id="TIGR01643">
    <property type="entry name" value="YD_repeat_2x"/>
    <property type="match status" value="5"/>
</dbReference>
<dbReference type="GO" id="GO:0005975">
    <property type="term" value="P:carbohydrate metabolic process"/>
    <property type="evidence" value="ECO:0007669"/>
    <property type="project" value="UniProtKB-ARBA"/>
</dbReference>
<dbReference type="Gene3D" id="2.60.40.10">
    <property type="entry name" value="Immunoglobulins"/>
    <property type="match status" value="2"/>
</dbReference>
<dbReference type="EMBL" id="FNUC01000003">
    <property type="protein sequence ID" value="SEE47140.1"/>
    <property type="molecule type" value="Genomic_DNA"/>
</dbReference>
<dbReference type="CDD" id="cd00081">
    <property type="entry name" value="Hint"/>
    <property type="match status" value="1"/>
</dbReference>
<dbReference type="InterPro" id="IPR033803">
    <property type="entry name" value="CBD-like_Golvesin-Xly"/>
</dbReference>
<dbReference type="NCBIfam" id="TIGR03696">
    <property type="entry name" value="Rhs_assc_core"/>
    <property type="match status" value="1"/>
</dbReference>
<dbReference type="SUPFAM" id="SSF51294">
    <property type="entry name" value="Hedgehog/intein (Hint) domain"/>
    <property type="match status" value="1"/>
</dbReference>
<organism evidence="4 5">
    <name type="scientific">Jiangella alba</name>
    <dbReference type="NCBI Taxonomy" id="561176"/>
    <lineage>
        <taxon>Bacteria</taxon>
        <taxon>Bacillati</taxon>
        <taxon>Actinomycetota</taxon>
        <taxon>Actinomycetes</taxon>
        <taxon>Jiangellales</taxon>
        <taxon>Jiangellaceae</taxon>
        <taxon>Jiangella</taxon>
    </lineage>
</organism>
<name>A0A1H5J3X9_9ACTN</name>
<feature type="signal peptide" evidence="2">
    <location>
        <begin position="1"/>
        <end position="17"/>
    </location>
</feature>
<dbReference type="Pfam" id="PF07591">
    <property type="entry name" value="PT-HINT"/>
    <property type="match status" value="1"/>
</dbReference>
<dbReference type="GO" id="GO:0016539">
    <property type="term" value="P:intein-mediated protein splicing"/>
    <property type="evidence" value="ECO:0007669"/>
    <property type="project" value="InterPro"/>
</dbReference>
<dbReference type="Gene3D" id="2.180.10.10">
    <property type="entry name" value="RHS repeat-associated core"/>
    <property type="match status" value="3"/>
</dbReference>
<feature type="region of interest" description="Disordered" evidence="1">
    <location>
        <begin position="1741"/>
        <end position="1766"/>
    </location>
</feature>
<evidence type="ECO:0000259" key="3">
    <source>
        <dbReference type="SMART" id="SM00306"/>
    </source>
</evidence>
<dbReference type="Proteomes" id="UP000181980">
    <property type="component" value="Unassembled WGS sequence"/>
</dbReference>
<dbReference type="InterPro" id="IPR022385">
    <property type="entry name" value="Rhs_assc_core"/>
</dbReference>
<feature type="region of interest" description="Disordered" evidence="1">
    <location>
        <begin position="25"/>
        <end position="71"/>
    </location>
</feature>
<dbReference type="InterPro" id="IPR006530">
    <property type="entry name" value="YD"/>
</dbReference>
<sequence>MLRTSARLSQVVTFVVAASMLVSGTPAPVLTPSPAAAGESQEADERAGQAALPRAQGAPVEHEPAGPPERVREVTQQRTANTKVFELSNGQFQAELLTDPVHYRDAQGAWQDIDTRIGTSRREGFGHGNTTNTFGSFFGSNSQQLVRFELGNRNLTMGLPGERRALTPVTEGNSVTYADVFGTADLVYRVEPTGLKEEIVLEEPPEETTYTFTLQMGGVVAREQEDGSIGFFRPGGEGPAVFEIPKPFMFDSTDTPDAPVGSVRSDDVTQSVEQQGANIEITVTADPEWLADADRTYPVVIDPTIVVEPTPSQGQDAMIRSAAPDTNYGSSWQLGVGTDRVGAARSLLKFDVSWLPVGTPIDSAQLRVWYDQAYHTNANDVLIKAYRAPAAWSESAVTWSGYPEVLGTQAFTRERVDNGDSGKTSQVGPWPFMADTAQSQWGINGDFQYDRTAVTGNTYTWVPELVESGRYRVDAHYVASAGRATNAPYTVQHAGGTSTVAVDQTAGTNGVWATLGSWDFNAGTSHRVTVGSVPELRTVVADGVRLTKLAEQTKGADTTSRWHEFAARDLVQDWVDGDQPNHGFVLRVADEATLGRGGAYYEASEFVYNGGSANRPKLVLTYGRPGVTLNPIATFHSTGAELSWPAYAGTDLVEYQVHRSSVQQFTPSAATLVAPLAPGTTSFTDTTAEPTPAGSREPTQTYYYMVAVKTTDGTVVPSDTQVATLPKAGQVIAHLQGQAIDTTIASGAPTSNLDVFDGEPWLGAGDNGGSFGVTRTLIKFPDLADAVPPGATVQFANLQLWKPSTFGSGATFDLHRLTRSFSETAATWNRANASVAWTTPGGDYDPAVIDSETIGLNDPRWQLWSVRSLVQGWVDTPSSNFGALIKARDEAAANQLAVFTSNELASEPKLRPMLTVSYLERTAESTYYAPDTSVRTEAGEERTVEVTVTNTTAETWTSANLVLSYHWAAPDGTDVTTAANRVETALPADLAPGETVTLNATVRAPELLAPSNKREDFTLQWDMRDKGSGQWISDTENIPALDQSAKVEDATSNQLGLEKFYQYAGTATGAGSALMTNVHAGNTVFSYDAFANPSRGVSTFVRMSYNSLDTSASSMGYGWSLATSSLMRMGTPLDLHPRGQDWPTQVTLTDGDGTAHLFRLNKHDSTNEEDWDYDSPAGVHLYLQRTGDTDPTRAWVMTSPDRTQFFFDADGYQSVLRDKNGNELLFTYEQRKSNNKPIKFLRYITDPSNRQTLTVDYFTKGQAYSWVDDAGTVQSGTNLSNPKIIDQVESLTDVSGRTVRFTYTDKGLLARLVDGDGTPEAKTFQFRYEADNTNKNTKLVEVIDPRGNDTDLTFFEATTDPKAKWLLSSITDRAGGTTSFAYTDPDGSQGAQVVTTVTDAKSNDSTYLTDGFGRPLTATNAKDEATTLTWDADHNVEELVEDNGATTSWTYDPGTGYPTSITDAEANANGTPATTLSYRTDLNGHVADLTGKVSPEGRTWSFGYDPVGNLTSVTDPAGTATATEGDFTTTYAYDGFGQLLDATDANGNLAQYRDYGVTGFPTRIVDAQDNPTEFSYDDRGNVLTVTDANQKISTHGYDVFGRPGESQVPKDADAGVYIVTPAPVYDANDNVVEATAPNGAVTTYSYDPADRMLTTTLPADEAGDPARVASYEYDLVGNLLAATEPNGTLTPSDPDDFVTRYGYDPIYQLTSVTNADGDVISYRYDSVGNLVTVVDPRKNATTDPDDVTTTTAYDRNHRPTTVTDATGETSTTAYDLDGLVTEATDQEGNTTLVEYDERGLQREVRVPHDDDGAGGITYRTTRYEYDEAGNRTRVVTPRGVESGDPDAFVHETIYDELNRPVEQVFPYDPDDPRFNTPESVTYAYDLVGNLAEVSAPPSENQTVRNTTTYTHFDNGWVKATVDAWDIATTYDYNELGQQTLRTVTSAGGSSSRSMSWTYFPDGKLSGRGDDGVPVGQHVVLADNSDTGNTAVTGVWSVLADGTGFQGYEYRRHAAGHGGGADEFSWTLRIPADGTYEVFVRHPAGVTGAATDAPFEITHAGGTATQTVNQQQDGGEWVSLGSYAFTDGGEHSVTLGTSASGMVFADAVKLVRDTTGQTDAEAKDFTYDYDANGNLIELTDGGSGATVDTYEVAYTGLNQVATVEELAAGVVQNATTYSYDENGNPLTREHDDQYATYGYDVRDLVEEVSNGDTEADPDPKITTFAYTPRGQTATEEKANGNTVTYDYFLDGLLQRQEETKPDATLVASHVIGYDANGNRTSDVARTMDADDHATYLDRTYSYSFDPRDRAAGVEKTDTSTGSALSTETYVHDAASNVISQTVDSVTTSFMYDRNRLLTATSAGVVGTYNYDPFGRLDTVTSAGLVVERYTYDGFDRVASHRSLESDGSSTTTAYAYDPMDRTASRTSDAGAAAEETTEFSYLGLSGEVLSEEVAGQVQTSYQYSPWGQRLSQIKYTAGGTTEEDSYYGYNPHTDVETLTDTAGDTRATYGYTAYGKDDDAAFTGVDAPDAGDPGAEPYNVYRFNAKRFDPASGSYDMGFRDYSPGLNRFLTRDNYNGALADLNLATSPWNMNRYAFAGGNPITGIEIDGHHYCDTHACSGAALSGRGVPSAVETSTKEVAALGGDGKNRFLGYDLGDDAPDADAIAMDMGQYDMVRNFRSEYGIPRGQLEQKDIVDLLAQWCDSADLCNQGLKERLFADQMITDAQEVGITGGHFAGPPGGALPRAAANAGRVAANVCRANSFTGDTLVLMADGSKKPIKDVELGDMVMATDPETGERGPREVIDLIRHSGSHVMVAVRLADGTTINATDGHPFWVVNRGTNGEWVDAVDLRADDQVEADDGIFIRVVGVGVRIEDVLAFNLTVADLHTYYVGSRSVLVHNAGCVNITESGLAHSFDRHAAQWFGGQPTRAQMGEWQGLIERASSSSKVVPWSSGGRLTNAHLARIDGKYFAAQFDRETGDLVTAFVPNSSQLGAMLRLLGP</sequence>
<dbReference type="InterPro" id="IPR003587">
    <property type="entry name" value="Hint_dom_N"/>
</dbReference>
<dbReference type="PROSITE" id="PS50817">
    <property type="entry name" value="INTEIN_N_TER"/>
    <property type="match status" value="1"/>
</dbReference>
<evidence type="ECO:0000313" key="5">
    <source>
        <dbReference type="Proteomes" id="UP000181980"/>
    </source>
</evidence>
<dbReference type="STRING" id="561176.SAMN04488561_1429"/>
<dbReference type="Gene3D" id="2.60.120.260">
    <property type="entry name" value="Galactose-binding domain-like"/>
    <property type="match status" value="1"/>
</dbReference>
<reference evidence="5" key="1">
    <citation type="submission" date="2016-10" db="EMBL/GenBank/DDBJ databases">
        <authorList>
            <person name="Varghese N."/>
            <person name="Submissions S."/>
        </authorList>
    </citation>
    <scope>NUCLEOTIDE SEQUENCE [LARGE SCALE GENOMIC DNA]</scope>
    <source>
        <strain evidence="5">DSM 45237</strain>
    </source>
</reference>
<dbReference type="SMART" id="SM00306">
    <property type="entry name" value="HintN"/>
    <property type="match status" value="1"/>
</dbReference>
<dbReference type="Pfam" id="PF05593">
    <property type="entry name" value="RHS_repeat"/>
    <property type="match status" value="3"/>
</dbReference>
<dbReference type="InterPro" id="IPR036844">
    <property type="entry name" value="Hint_dom_sf"/>
</dbReference>
<accession>A0A1H5J3X9</accession>
<feature type="domain" description="Hint" evidence="3">
    <location>
        <begin position="2759"/>
        <end position="2860"/>
    </location>
</feature>
<evidence type="ECO:0000313" key="4">
    <source>
        <dbReference type="EMBL" id="SEE47140.1"/>
    </source>
</evidence>
<dbReference type="Pfam" id="PF25275">
    <property type="entry name" value="Golvesin_C"/>
    <property type="match status" value="2"/>
</dbReference>
<dbReference type="InterPro" id="IPR031325">
    <property type="entry name" value="RHS_repeat"/>
</dbReference>
<gene>
    <name evidence="4" type="ORF">SAMN04488561_1429</name>
</gene>
<dbReference type="InterPro" id="IPR013783">
    <property type="entry name" value="Ig-like_fold"/>
</dbReference>